<dbReference type="SMART" id="SM00382">
    <property type="entry name" value="AAA"/>
    <property type="match status" value="1"/>
</dbReference>
<proteinExistence type="predicted"/>
<organism evidence="5 6">
    <name type="scientific">Paenibacillus athensensis</name>
    <dbReference type="NCBI Taxonomy" id="1967502"/>
    <lineage>
        <taxon>Bacteria</taxon>
        <taxon>Bacillati</taxon>
        <taxon>Bacillota</taxon>
        <taxon>Bacilli</taxon>
        <taxon>Bacillales</taxon>
        <taxon>Paenibacillaceae</taxon>
        <taxon>Paenibacillus</taxon>
    </lineage>
</organism>
<reference evidence="5 6" key="1">
    <citation type="submission" date="2017-03" db="EMBL/GenBank/DDBJ databases">
        <title>Isolation of Levoglucosan Utilizing Bacteria.</title>
        <authorList>
            <person name="Arya A.S."/>
        </authorList>
    </citation>
    <scope>NUCLEOTIDE SEQUENCE [LARGE SCALE GENOMIC DNA]</scope>
    <source>
        <strain evidence="5 6">MEC069</strain>
    </source>
</reference>
<dbReference type="GO" id="GO:0005524">
    <property type="term" value="F:ATP binding"/>
    <property type="evidence" value="ECO:0007669"/>
    <property type="project" value="UniProtKB-KW"/>
</dbReference>
<dbReference type="Proteomes" id="UP000298246">
    <property type="component" value="Unassembled WGS sequence"/>
</dbReference>
<dbReference type="PROSITE" id="PS50893">
    <property type="entry name" value="ABC_TRANSPORTER_2"/>
    <property type="match status" value="1"/>
</dbReference>
<dbReference type="CDD" id="cd03230">
    <property type="entry name" value="ABC_DR_subfamily_A"/>
    <property type="match status" value="1"/>
</dbReference>
<dbReference type="Gene3D" id="3.40.50.300">
    <property type="entry name" value="P-loop containing nucleotide triphosphate hydrolases"/>
    <property type="match status" value="1"/>
</dbReference>
<dbReference type="Pfam" id="PF00005">
    <property type="entry name" value="ABC_tran"/>
    <property type="match status" value="1"/>
</dbReference>
<sequence>MSEYAISIKGLCKKLDKLQLGPVDLELEAGYVVALVGPNGSGKSSLLRMLMNMMTPDSGAIQLLGRKLDAEDLGLKQRIGYVPETTEWAQLGFATVEQLRELYAYWYTGWNAQMYERLLSRYELESAQQLDRLSKGMQRKLAFVQALAYDPDMLLLDEPTAGLDPFAWRMMLEDMTAFMERGGKSLLFTTHILDEVRRIADYVVFFYDGKVLGCYEKDALLDGWKTFWTEKPQQAAGLPGVLEIEATDGASVGKVISDAPRATELALQQAGVTVTRTQGMELDEILSYLIRRHKAGTSAVKRPR</sequence>
<dbReference type="AlphaFoldDB" id="A0A4Y8PYB4"/>
<dbReference type="InterPro" id="IPR051782">
    <property type="entry name" value="ABC_Transporter_VariousFunc"/>
</dbReference>
<dbReference type="PANTHER" id="PTHR42939">
    <property type="entry name" value="ABC TRANSPORTER ATP-BINDING PROTEIN ALBC-RELATED"/>
    <property type="match status" value="1"/>
</dbReference>
<evidence type="ECO:0000256" key="2">
    <source>
        <dbReference type="ARBA" id="ARBA00022741"/>
    </source>
</evidence>
<dbReference type="EMBL" id="MYFO01000020">
    <property type="protein sequence ID" value="TFE86239.1"/>
    <property type="molecule type" value="Genomic_DNA"/>
</dbReference>
<protein>
    <recommendedName>
        <fullName evidence="4">ABC transporter domain-containing protein</fullName>
    </recommendedName>
</protein>
<evidence type="ECO:0000256" key="3">
    <source>
        <dbReference type="ARBA" id="ARBA00022840"/>
    </source>
</evidence>
<name>A0A4Y8PYB4_9BACL</name>
<comment type="caution">
    <text evidence="5">The sequence shown here is derived from an EMBL/GenBank/DDBJ whole genome shotgun (WGS) entry which is preliminary data.</text>
</comment>
<dbReference type="InterPro" id="IPR003593">
    <property type="entry name" value="AAA+_ATPase"/>
</dbReference>
<dbReference type="PROSITE" id="PS00211">
    <property type="entry name" value="ABC_TRANSPORTER_1"/>
    <property type="match status" value="1"/>
</dbReference>
<dbReference type="InterPro" id="IPR003439">
    <property type="entry name" value="ABC_transporter-like_ATP-bd"/>
</dbReference>
<dbReference type="PANTHER" id="PTHR42939:SF1">
    <property type="entry name" value="ABC TRANSPORTER ATP-BINDING PROTEIN ALBC-RELATED"/>
    <property type="match status" value="1"/>
</dbReference>
<dbReference type="SUPFAM" id="SSF52540">
    <property type="entry name" value="P-loop containing nucleoside triphosphate hydrolases"/>
    <property type="match status" value="1"/>
</dbReference>
<keyword evidence="1" id="KW-0813">Transport</keyword>
<dbReference type="InterPro" id="IPR017871">
    <property type="entry name" value="ABC_transporter-like_CS"/>
</dbReference>
<evidence type="ECO:0000313" key="5">
    <source>
        <dbReference type="EMBL" id="TFE86239.1"/>
    </source>
</evidence>
<dbReference type="InterPro" id="IPR027417">
    <property type="entry name" value="P-loop_NTPase"/>
</dbReference>
<evidence type="ECO:0000313" key="6">
    <source>
        <dbReference type="Proteomes" id="UP000298246"/>
    </source>
</evidence>
<feature type="domain" description="ABC transporter" evidence="4">
    <location>
        <begin position="1"/>
        <end position="233"/>
    </location>
</feature>
<keyword evidence="2" id="KW-0547">Nucleotide-binding</keyword>
<dbReference type="GO" id="GO:0016887">
    <property type="term" value="F:ATP hydrolysis activity"/>
    <property type="evidence" value="ECO:0007669"/>
    <property type="project" value="InterPro"/>
</dbReference>
<dbReference type="RefSeq" id="WP_134754399.1">
    <property type="nucleotide sequence ID" value="NZ_MYFO02000005.1"/>
</dbReference>
<evidence type="ECO:0000259" key="4">
    <source>
        <dbReference type="PROSITE" id="PS50893"/>
    </source>
</evidence>
<gene>
    <name evidence="5" type="ORF">B5M42_15475</name>
</gene>
<accession>A0A4Y8PYB4</accession>
<keyword evidence="6" id="KW-1185">Reference proteome</keyword>
<dbReference type="OrthoDB" id="2960217at2"/>
<keyword evidence="3" id="KW-0067">ATP-binding</keyword>
<evidence type="ECO:0000256" key="1">
    <source>
        <dbReference type="ARBA" id="ARBA00022448"/>
    </source>
</evidence>